<gene>
    <name evidence="3" type="ORF">EOK75_14190</name>
</gene>
<keyword evidence="3" id="KW-0614">Plasmid</keyword>
<protein>
    <submittedName>
        <fullName evidence="3">Uncharacterized protein</fullName>
    </submittedName>
</protein>
<geneLocation type="plasmid" evidence="3 4">
    <name>unnamed1</name>
</geneLocation>
<dbReference type="KEGG" id="pseb:EOK75_14190"/>
<dbReference type="EMBL" id="CP039965">
    <property type="protein sequence ID" value="QCO56947.1"/>
    <property type="molecule type" value="Genomic_DNA"/>
</dbReference>
<name>A0A4P8EIZ8_9RHOB</name>
<evidence type="ECO:0000313" key="3">
    <source>
        <dbReference type="EMBL" id="QCO56947.1"/>
    </source>
</evidence>
<evidence type="ECO:0000256" key="1">
    <source>
        <dbReference type="SAM" id="MobiDB-lite"/>
    </source>
</evidence>
<dbReference type="RefSeq" id="WP_137194757.1">
    <property type="nucleotide sequence ID" value="NZ_CP039965.1"/>
</dbReference>
<accession>A0A4P8EIZ8</accession>
<keyword evidence="4" id="KW-1185">Reference proteome</keyword>
<feature type="region of interest" description="Disordered" evidence="1">
    <location>
        <begin position="46"/>
        <end position="66"/>
    </location>
</feature>
<proteinExistence type="predicted"/>
<evidence type="ECO:0000256" key="2">
    <source>
        <dbReference type="SAM" id="Phobius"/>
    </source>
</evidence>
<reference evidence="3 4" key="1">
    <citation type="submission" date="2019-05" db="EMBL/GenBank/DDBJ databases">
        <title>Pseudorhodobacter turbinis sp. nov., isolated from the gut of the Korean turban shell.</title>
        <authorList>
            <person name="Jeong Y.-S."/>
            <person name="Kang W.-R."/>
            <person name="Bae J.-W."/>
        </authorList>
    </citation>
    <scope>NUCLEOTIDE SEQUENCE [LARGE SCALE GENOMIC DNA]</scope>
    <source>
        <strain evidence="3 4">S12M18</strain>
        <plasmid evidence="3 4">unnamed1</plasmid>
    </source>
</reference>
<dbReference type="Proteomes" id="UP000298631">
    <property type="component" value="Plasmid unnamed1"/>
</dbReference>
<sequence length="66" mass="6654">MSAPNANIERQKRNHRGPLVGIAVVLVVVGLALVIFLGDETDPDGTLLGEGAATSAPAGVEATTSD</sequence>
<keyword evidence="2" id="KW-1133">Transmembrane helix</keyword>
<keyword evidence="2" id="KW-0812">Transmembrane</keyword>
<evidence type="ECO:0000313" key="4">
    <source>
        <dbReference type="Proteomes" id="UP000298631"/>
    </source>
</evidence>
<feature type="transmembrane region" description="Helical" evidence="2">
    <location>
        <begin position="19"/>
        <end position="38"/>
    </location>
</feature>
<dbReference type="AlphaFoldDB" id="A0A4P8EIZ8"/>
<keyword evidence="2" id="KW-0472">Membrane</keyword>
<organism evidence="3 4">
    <name type="scientific">Pseudorhodobacter turbinis</name>
    <dbReference type="NCBI Taxonomy" id="2500533"/>
    <lineage>
        <taxon>Bacteria</taxon>
        <taxon>Pseudomonadati</taxon>
        <taxon>Pseudomonadota</taxon>
        <taxon>Alphaproteobacteria</taxon>
        <taxon>Rhodobacterales</taxon>
        <taxon>Paracoccaceae</taxon>
        <taxon>Pseudorhodobacter</taxon>
    </lineage>
</organism>